<protein>
    <submittedName>
        <fullName evidence="1">Uncharacterized protein</fullName>
    </submittedName>
</protein>
<name>A0AAX6MAW5_9PEZI</name>
<dbReference type="Proteomes" id="UP001369815">
    <property type="component" value="Unassembled WGS sequence"/>
</dbReference>
<reference evidence="1 2" key="1">
    <citation type="journal article" date="2024" name="Front Chem Biol">
        <title>Unveiling the potential of Daldinia eschscholtzii MFLUCC 19-0629 through bioactivity and bioinformatics studies for enhanced sustainable agriculture production.</title>
        <authorList>
            <person name="Brooks S."/>
            <person name="Weaver J.A."/>
            <person name="Klomchit A."/>
            <person name="Alharthi S.A."/>
            <person name="Onlamun T."/>
            <person name="Nurani R."/>
            <person name="Vong T.K."/>
            <person name="Alberti F."/>
            <person name="Greco C."/>
        </authorList>
    </citation>
    <scope>NUCLEOTIDE SEQUENCE [LARGE SCALE GENOMIC DNA]</scope>
    <source>
        <strain evidence="1">MFLUCC 19-0629</strain>
    </source>
</reference>
<dbReference type="EMBL" id="JBANMG010000008">
    <property type="protein sequence ID" value="KAK6949795.1"/>
    <property type="molecule type" value="Genomic_DNA"/>
</dbReference>
<keyword evidence="2" id="KW-1185">Reference proteome</keyword>
<dbReference type="AlphaFoldDB" id="A0AAX6MAW5"/>
<accession>A0AAX6MAW5</accession>
<proteinExistence type="predicted"/>
<evidence type="ECO:0000313" key="2">
    <source>
        <dbReference type="Proteomes" id="UP001369815"/>
    </source>
</evidence>
<evidence type="ECO:0000313" key="1">
    <source>
        <dbReference type="EMBL" id="KAK6949795.1"/>
    </source>
</evidence>
<gene>
    <name evidence="1" type="ORF">Daesc_008116</name>
</gene>
<comment type="caution">
    <text evidence="1">The sequence shown here is derived from an EMBL/GenBank/DDBJ whole genome shotgun (WGS) entry which is preliminary data.</text>
</comment>
<organism evidence="1 2">
    <name type="scientific">Daldinia eschscholtzii</name>
    <dbReference type="NCBI Taxonomy" id="292717"/>
    <lineage>
        <taxon>Eukaryota</taxon>
        <taxon>Fungi</taxon>
        <taxon>Dikarya</taxon>
        <taxon>Ascomycota</taxon>
        <taxon>Pezizomycotina</taxon>
        <taxon>Sordariomycetes</taxon>
        <taxon>Xylariomycetidae</taxon>
        <taxon>Xylariales</taxon>
        <taxon>Hypoxylaceae</taxon>
        <taxon>Daldinia</taxon>
    </lineage>
</organism>
<sequence>MPRFSIVAVTATAARAFLTDRSGASSPPKYRLNFALGVNGRGGSFTARMSKYLPGDLALSVTYIPSTESIFAVMYGCNKDQMQIIESRVRSAGDRTKYPLLMIGILVELEKERLVSMADHLLDGFTLRSEHLENGSWDPSVDMSKEKTQEHLALCLQSRNLIDHMKAVRRQVVKLLAEIEEFEDYISSHKQGGRAHDGKRARQFKKMGAQMKKRLHDIINEYDGKMDECNMIVANITLAMQTVCQTR</sequence>